<dbReference type="OrthoDB" id="6155977at2759"/>
<evidence type="ECO:0000313" key="1">
    <source>
        <dbReference type="EMBL" id="CAG2203223.1"/>
    </source>
</evidence>
<reference evidence="1" key="1">
    <citation type="submission" date="2021-03" db="EMBL/GenBank/DDBJ databases">
        <authorList>
            <person name="Bekaert M."/>
        </authorList>
    </citation>
    <scope>NUCLEOTIDE SEQUENCE</scope>
</reference>
<dbReference type="Proteomes" id="UP000683360">
    <property type="component" value="Unassembled WGS sequence"/>
</dbReference>
<sequence length="262" mass="29702">MIFLYKSTLSLSQEQCSRSTGDYELLENLTLSIQGHLKRFKITGEIESEGRLIAVRLGIFDEQSKWGNLTVCSHHRKLLGVQWAPKERHTCQYPMHQGKGKPERSITLKNSKDIQKLYGKILQVGTECSFQENSANRTFSLVHKTGEFQQDQIQECCMEENSPGSVFGSLPITEDYQQDQIQGRYKLQVNISYHYGYEALQEEAHGNVFACSGGNLLVSALLQLNNYLYQCCKLTLENKMHSQALVNSGKKMHSQALVNTGK</sequence>
<comment type="caution">
    <text evidence="1">The sequence shown here is derived from an EMBL/GenBank/DDBJ whole genome shotgun (WGS) entry which is preliminary data.</text>
</comment>
<organism evidence="1 2">
    <name type="scientific">Mytilus edulis</name>
    <name type="common">Blue mussel</name>
    <dbReference type="NCBI Taxonomy" id="6550"/>
    <lineage>
        <taxon>Eukaryota</taxon>
        <taxon>Metazoa</taxon>
        <taxon>Spiralia</taxon>
        <taxon>Lophotrochozoa</taxon>
        <taxon>Mollusca</taxon>
        <taxon>Bivalvia</taxon>
        <taxon>Autobranchia</taxon>
        <taxon>Pteriomorphia</taxon>
        <taxon>Mytilida</taxon>
        <taxon>Mytiloidea</taxon>
        <taxon>Mytilidae</taxon>
        <taxon>Mytilinae</taxon>
        <taxon>Mytilus</taxon>
    </lineage>
</organism>
<proteinExistence type="predicted"/>
<name>A0A8S3R818_MYTED</name>
<evidence type="ECO:0000313" key="2">
    <source>
        <dbReference type="Proteomes" id="UP000683360"/>
    </source>
</evidence>
<keyword evidence="2" id="KW-1185">Reference proteome</keyword>
<gene>
    <name evidence="1" type="ORF">MEDL_17733</name>
</gene>
<dbReference type="EMBL" id="CAJPWZ010000916">
    <property type="protein sequence ID" value="CAG2203223.1"/>
    <property type="molecule type" value="Genomic_DNA"/>
</dbReference>
<protein>
    <submittedName>
        <fullName evidence="1">Uncharacterized protein</fullName>
    </submittedName>
</protein>
<dbReference type="AlphaFoldDB" id="A0A8S3R818"/>
<accession>A0A8S3R818</accession>